<keyword evidence="2" id="KW-1185">Reference proteome</keyword>
<name>A0A8H4A6Y5_GIGMA</name>
<protein>
    <submittedName>
        <fullName evidence="1">Uncharacterized protein</fullName>
    </submittedName>
</protein>
<evidence type="ECO:0000313" key="2">
    <source>
        <dbReference type="Proteomes" id="UP000439903"/>
    </source>
</evidence>
<dbReference type="AlphaFoldDB" id="A0A8H4A6Y5"/>
<dbReference type="OrthoDB" id="2385582at2759"/>
<dbReference type="Proteomes" id="UP000439903">
    <property type="component" value="Unassembled WGS sequence"/>
</dbReference>
<evidence type="ECO:0000313" key="1">
    <source>
        <dbReference type="EMBL" id="KAF0449300.1"/>
    </source>
</evidence>
<comment type="caution">
    <text evidence="1">The sequence shown here is derived from an EMBL/GenBank/DDBJ whole genome shotgun (WGS) entry which is preliminary data.</text>
</comment>
<dbReference type="EMBL" id="WTPW01001214">
    <property type="protein sequence ID" value="KAF0449300.1"/>
    <property type="molecule type" value="Genomic_DNA"/>
</dbReference>
<sequence length="584" mass="67705">MYNSRISDEMYPGRTALLNYLEETDPNLWSYVDFLKLNRTLIINSPPFKDQWYTLDGTWNRRFVQAGKELLDLTSGETFESKVNLERDKSNLYSFWQEVITERLRHQVQITYEKETLLALDESGKFFGKQLRLPYNKEATSSDDKRAFDSTLNSDSISHVGAKKIKSGKGGVNVEEANSDDAIKMTLTAYQQFTNKYLKIPKEDKWTLSTGKIVEDALYVFGMKCSYEHLCHSFLLDPDDKNYIQQGIFTREELEEIKNFSKKELPLMPDDLLKYLNSFRKSNTSDLRELIFRSDLRDQPFDRSTNFDYDWIRNTIYNLVLEYEANHLAKDHLETWIMLHVWSFIDKTFLDIEGMEIVRGESCSYASSNRKNSQRVVASTGSMKKKAMGRYGDLIIRKWHTEYGCSEAGKIFEGINGTKIIKEGDLKMPKMLKDMFNDLCETMGMMKNKIRKLETVGFIISGLRISLLRLDSPAGHVCRLSRTRLFEMPTQISEFGVKALPIISLVWKAKAIVKIVIKLMEEEDLTEEEQLKTLQNCDEIDESSFTTPPSKLQLLSCSVIPESKRMDKENCSHTNQKSIKNQLR</sequence>
<gene>
    <name evidence="1" type="ORF">F8M41_002510</name>
</gene>
<proteinExistence type="predicted"/>
<accession>A0A8H4A6Y5</accession>
<reference evidence="1 2" key="1">
    <citation type="journal article" date="2019" name="Environ. Microbiol.">
        <title>At the nexus of three kingdoms: the genome of the mycorrhizal fungus Gigaspora margarita provides insights into plant, endobacterial and fungal interactions.</title>
        <authorList>
            <person name="Venice F."/>
            <person name="Ghignone S."/>
            <person name="Salvioli di Fossalunga A."/>
            <person name="Amselem J."/>
            <person name="Novero M."/>
            <person name="Xianan X."/>
            <person name="Sedzielewska Toro K."/>
            <person name="Morin E."/>
            <person name="Lipzen A."/>
            <person name="Grigoriev I.V."/>
            <person name="Henrissat B."/>
            <person name="Martin F.M."/>
            <person name="Bonfante P."/>
        </authorList>
    </citation>
    <scope>NUCLEOTIDE SEQUENCE [LARGE SCALE GENOMIC DNA]</scope>
    <source>
        <strain evidence="1 2">BEG34</strain>
    </source>
</reference>
<organism evidence="1 2">
    <name type="scientific">Gigaspora margarita</name>
    <dbReference type="NCBI Taxonomy" id="4874"/>
    <lineage>
        <taxon>Eukaryota</taxon>
        <taxon>Fungi</taxon>
        <taxon>Fungi incertae sedis</taxon>
        <taxon>Mucoromycota</taxon>
        <taxon>Glomeromycotina</taxon>
        <taxon>Glomeromycetes</taxon>
        <taxon>Diversisporales</taxon>
        <taxon>Gigasporaceae</taxon>
        <taxon>Gigaspora</taxon>
    </lineage>
</organism>